<dbReference type="InterPro" id="IPR001789">
    <property type="entry name" value="Sig_transdc_resp-reg_receiver"/>
</dbReference>
<dbReference type="SMART" id="SM00471">
    <property type="entry name" value="HDc"/>
    <property type="match status" value="1"/>
</dbReference>
<dbReference type="InterPro" id="IPR011006">
    <property type="entry name" value="CheY-like_superfamily"/>
</dbReference>
<dbReference type="OrthoDB" id="9763857at2"/>
<dbReference type="InterPro" id="IPR052020">
    <property type="entry name" value="Cyclic_di-GMP/3'3'-cGAMP_PDE"/>
</dbReference>
<evidence type="ECO:0000256" key="2">
    <source>
        <dbReference type="SAM" id="MobiDB-lite"/>
    </source>
</evidence>
<dbReference type="Gene3D" id="1.10.3210.10">
    <property type="entry name" value="Hypothetical protein af1432"/>
    <property type="match status" value="1"/>
</dbReference>
<dbReference type="STRING" id="83767.SAMN05660652_03472"/>
<dbReference type="SUPFAM" id="SSF109604">
    <property type="entry name" value="HD-domain/PDEase-like"/>
    <property type="match status" value="1"/>
</dbReference>
<evidence type="ECO:0000313" key="6">
    <source>
        <dbReference type="Proteomes" id="UP000198607"/>
    </source>
</evidence>
<evidence type="ECO:0000259" key="3">
    <source>
        <dbReference type="PROSITE" id="PS50110"/>
    </source>
</evidence>
<reference evidence="5 6" key="1">
    <citation type="submission" date="2016-10" db="EMBL/GenBank/DDBJ databases">
        <authorList>
            <person name="de Groot N.N."/>
        </authorList>
    </citation>
    <scope>NUCLEOTIDE SEQUENCE [LARGE SCALE GENOMIC DNA]</scope>
    <source>
        <strain evidence="5 6">DSM 5885</strain>
    </source>
</reference>
<dbReference type="CDD" id="cd00077">
    <property type="entry name" value="HDc"/>
    <property type="match status" value="1"/>
</dbReference>
<evidence type="ECO:0000313" key="5">
    <source>
        <dbReference type="EMBL" id="SDI45844.1"/>
    </source>
</evidence>
<proteinExistence type="predicted"/>
<dbReference type="InterPro" id="IPR037522">
    <property type="entry name" value="HD_GYP_dom"/>
</dbReference>
<keyword evidence="1" id="KW-0597">Phosphoprotein</keyword>
<protein>
    <submittedName>
        <fullName evidence="5">Putative two-component system response regulator</fullName>
    </submittedName>
</protein>
<dbReference type="EMBL" id="FNCY01000019">
    <property type="protein sequence ID" value="SDI45844.1"/>
    <property type="molecule type" value="Genomic_DNA"/>
</dbReference>
<organism evidence="5 6">
    <name type="scientific">Propionivibrio dicarboxylicus</name>
    <dbReference type="NCBI Taxonomy" id="83767"/>
    <lineage>
        <taxon>Bacteria</taxon>
        <taxon>Pseudomonadati</taxon>
        <taxon>Pseudomonadota</taxon>
        <taxon>Betaproteobacteria</taxon>
        <taxon>Rhodocyclales</taxon>
        <taxon>Rhodocyclaceae</taxon>
        <taxon>Propionivibrio</taxon>
    </lineage>
</organism>
<keyword evidence="6" id="KW-1185">Reference proteome</keyword>
<dbReference type="Gene3D" id="3.40.50.2300">
    <property type="match status" value="1"/>
</dbReference>
<dbReference type="RefSeq" id="WP_091939476.1">
    <property type="nucleotide sequence ID" value="NZ_FNCY01000019.1"/>
</dbReference>
<dbReference type="SMART" id="SM00448">
    <property type="entry name" value="REC"/>
    <property type="match status" value="1"/>
</dbReference>
<feature type="region of interest" description="Disordered" evidence="2">
    <location>
        <begin position="1"/>
        <end position="23"/>
    </location>
</feature>
<gene>
    <name evidence="5" type="ORF">SAMN05660652_03472</name>
</gene>
<dbReference type="InterPro" id="IPR003607">
    <property type="entry name" value="HD/PDEase_dom"/>
</dbReference>
<dbReference type="AlphaFoldDB" id="A0A1G8KQZ7"/>
<evidence type="ECO:0000259" key="4">
    <source>
        <dbReference type="PROSITE" id="PS51832"/>
    </source>
</evidence>
<dbReference type="Pfam" id="PF00072">
    <property type="entry name" value="Response_reg"/>
    <property type="match status" value="1"/>
</dbReference>
<name>A0A1G8KQZ7_9RHOO</name>
<dbReference type="PANTHER" id="PTHR45228:SF5">
    <property type="entry name" value="CYCLIC DI-GMP PHOSPHODIESTERASE VC_1348-RELATED"/>
    <property type="match status" value="1"/>
</dbReference>
<dbReference type="Pfam" id="PF13487">
    <property type="entry name" value="HD_5"/>
    <property type="match status" value="1"/>
</dbReference>
<dbReference type="PROSITE" id="PS51832">
    <property type="entry name" value="HD_GYP"/>
    <property type="match status" value="1"/>
</dbReference>
<dbReference type="PANTHER" id="PTHR45228">
    <property type="entry name" value="CYCLIC DI-GMP PHOSPHODIESTERASE TM_0186-RELATED"/>
    <property type="match status" value="1"/>
</dbReference>
<accession>A0A1G8KQZ7</accession>
<feature type="domain" description="Response regulatory" evidence="3">
    <location>
        <begin position="33"/>
        <end position="150"/>
    </location>
</feature>
<dbReference type="GO" id="GO:0000160">
    <property type="term" value="P:phosphorelay signal transduction system"/>
    <property type="evidence" value="ECO:0007669"/>
    <property type="project" value="InterPro"/>
</dbReference>
<feature type="modified residue" description="4-aspartylphosphate" evidence="1">
    <location>
        <position position="83"/>
    </location>
</feature>
<dbReference type="Proteomes" id="UP000198607">
    <property type="component" value="Unassembled WGS sequence"/>
</dbReference>
<sequence length="390" mass="43449">MNAPTAVSSTPAPAARPAASSQAFRRRVTDNEVVLIVDDSPENLGVLGDLLQNAGYRVKVANSGRAALHFADKPPIPSLILLDIMMPDIDGHEVLRQLRSQQSTRDIPVIFLTAKDTGEDEEWAFSAGVSDYIVKPFRPAIILARVRSQLLVRQARHWLVGQNQALEAEVERRMRENQEIQNVSIRALAHLAETRDYETGKHIQRTQEYVRLLATHLVAHPRFTSTLTPSYIDTLVRSAPLHDIGKVGIPDHILLKPGRLTDAEREVMKTHTTLGSNAISAAEQEASTDVAFLVQAKEIARWHHERWDGTGYPDGLSGEGIPISARLMALADVFDALISRRVYKAAFDFSSVRDIIIAEQGKLFDPDVAQVFLDHWEEFEAIALHYGLDR</sequence>
<dbReference type="PROSITE" id="PS50110">
    <property type="entry name" value="RESPONSE_REGULATORY"/>
    <property type="match status" value="1"/>
</dbReference>
<evidence type="ECO:0000256" key="1">
    <source>
        <dbReference type="PROSITE-ProRule" id="PRU00169"/>
    </source>
</evidence>
<dbReference type="SUPFAM" id="SSF52172">
    <property type="entry name" value="CheY-like"/>
    <property type="match status" value="1"/>
</dbReference>
<dbReference type="GO" id="GO:0008081">
    <property type="term" value="F:phosphoric diester hydrolase activity"/>
    <property type="evidence" value="ECO:0007669"/>
    <property type="project" value="UniProtKB-ARBA"/>
</dbReference>
<feature type="domain" description="HD-GYP" evidence="4">
    <location>
        <begin position="177"/>
        <end position="388"/>
    </location>
</feature>